<organism evidence="1 2">
    <name type="scientific">Streptomyces cavourensis</name>
    <dbReference type="NCBI Taxonomy" id="67258"/>
    <lineage>
        <taxon>Bacteria</taxon>
        <taxon>Bacillati</taxon>
        <taxon>Actinomycetota</taxon>
        <taxon>Actinomycetes</taxon>
        <taxon>Kitasatosporales</taxon>
        <taxon>Streptomycetaceae</taxon>
        <taxon>Streptomyces</taxon>
    </lineage>
</organism>
<dbReference type="Proteomes" id="UP000253779">
    <property type="component" value="Chromosome"/>
</dbReference>
<accession>A0AAD0QAP6</accession>
<gene>
    <name evidence="1" type="ORF">DTW94_32280</name>
</gene>
<protein>
    <recommendedName>
        <fullName evidence="3">Biopolymer transporter Tol</fullName>
    </recommendedName>
</protein>
<dbReference type="AlphaFoldDB" id="A0AAD0QAP6"/>
<sequence length="108" mass="12280">MPSEHSGPERTDDGRYIVVKGRRWRATDPDIPEADAAALRSHLMAARRAVKEAARAADDAALRRARERVQEAKVALGERGTPWWEQSPAERARRWRDGLARLDRLREG</sequence>
<evidence type="ECO:0008006" key="3">
    <source>
        <dbReference type="Google" id="ProtNLM"/>
    </source>
</evidence>
<proteinExistence type="predicted"/>
<dbReference type="EMBL" id="CP030930">
    <property type="protein sequence ID" value="AXI75476.1"/>
    <property type="molecule type" value="Genomic_DNA"/>
</dbReference>
<evidence type="ECO:0000313" key="1">
    <source>
        <dbReference type="EMBL" id="AXI75476.1"/>
    </source>
</evidence>
<name>A0AAD0QAP6_9ACTN</name>
<reference evidence="1 2" key="1">
    <citation type="submission" date="2018-07" db="EMBL/GenBank/DDBJ databases">
        <title>Complete genome sequence of soil actinomycete Streptomyces cavourensis tj430.</title>
        <authorList>
            <person name="Wang P."/>
            <person name="Huang Y."/>
        </authorList>
    </citation>
    <scope>NUCLEOTIDE SEQUENCE [LARGE SCALE GENOMIC DNA]</scope>
    <source>
        <strain evidence="1 2">TJ430</strain>
    </source>
</reference>
<dbReference type="RefSeq" id="WP_114933851.1">
    <property type="nucleotide sequence ID" value="NZ_CP030930.1"/>
</dbReference>
<evidence type="ECO:0000313" key="2">
    <source>
        <dbReference type="Proteomes" id="UP000253779"/>
    </source>
</evidence>